<dbReference type="OrthoDB" id="1918at2759"/>
<feature type="compositionally biased region" description="Low complexity" evidence="1">
    <location>
        <begin position="182"/>
        <end position="196"/>
    </location>
</feature>
<feature type="compositionally biased region" description="Polar residues" evidence="1">
    <location>
        <begin position="252"/>
        <end position="268"/>
    </location>
</feature>
<dbReference type="RefSeq" id="XP_018128615.1">
    <property type="nucleotide sequence ID" value="XM_018275748.2"/>
</dbReference>
<gene>
    <name evidence="2" type="ORF">VE01_06295</name>
</gene>
<dbReference type="Pfam" id="PF08737">
    <property type="entry name" value="Rgp1"/>
    <property type="match status" value="1"/>
</dbReference>
<reference evidence="3" key="2">
    <citation type="journal article" date="2018" name="Nat. Commun.">
        <title>Extreme sensitivity to ultraviolet light in the fungal pathogen causing white-nose syndrome of bats.</title>
        <authorList>
            <person name="Palmer J.M."/>
            <person name="Drees K.P."/>
            <person name="Foster J.T."/>
            <person name="Lindner D.L."/>
        </authorList>
    </citation>
    <scope>NUCLEOTIDE SEQUENCE [LARGE SCALE GENOMIC DNA]</scope>
    <source>
        <strain evidence="3">UAMH 10579</strain>
    </source>
</reference>
<sequence length="857" mass="92308">MPPPTSNIRVCVEWSQSTVFAGEEVGCKITFKNIAAIPGIQRIPANPSGTHGPSPLGERHRKTKTTTSSQISDGRGRASNVSNSLSLPNKRGHRSALSLNVPALGNFQQPETRPGNDNSSDAAPRSKGHSHRRSVSIISLGANDTARSDISGSNSNEPPRVPYRRHGRAASLQIVPRRPYPNGNGPKSASASAPPNRSATQPSPLFQNHSLSDISTLRGELGPHRKSTNSLDTLTSSSAPAAQGFRPARRQASASPSQQGFKFPNTTFRFPATSGPGADEQSPLEPTENDQNGYIHSPKASNSLLYPPSKDDMPPGRDPTTLSARILSPMNNNGETPRSSGEFYSLSNNSTETLASEYIAPRAGLLGSRSDHARQVSAVSDVSQYRPTVESLMMGYAQIQGSFTLDGSLIDQEPFEEVKRKGVVGGQGGGVIGIEKNKRESGLLRGFGWGNITESLGGLLGGSDLSSIRDMRGIANSRPVPLLSTPQSILFVDLRLAPGESKSFQYKFKLPRGLPPTHRGRAIKISYQLVLGTQRPGGSKEQQIKSVEVPFRVLGSVNDRGELLGHDLMSPYIILKDQASIRSISDRATGAVEQSSKTTVANKKAQSSHDEFLSYVDDLLTTPRQQPDLLLLSPTANLQRRRLSSIPGPASAKEAIDMAILRSNLATDMQQSANRFEIARGGQRIAVVMLARPAYRLGETVTAIIEFADAEIACYAVHASLESSEKVDQSIALRSDASINRVTRKTHASHSESALFARRIVFSPSIPVASTPSFITSGVSLDWKILIEFVTPRVDRTKEGNPTYDSELLEEVSRDDRGAVLAAAETLNCESFEIAVPLRVYGAVSSNDKEAVEEHKV</sequence>
<proteinExistence type="predicted"/>
<reference evidence="2 3" key="1">
    <citation type="submission" date="2016-03" db="EMBL/GenBank/DDBJ databases">
        <title>Comparative genomics of Pseudogymnoascus destructans, the fungus causing white-nose syndrome of bats.</title>
        <authorList>
            <person name="Palmer J.M."/>
            <person name="Drees K.P."/>
            <person name="Foster J.T."/>
            <person name="Lindner D.L."/>
        </authorList>
    </citation>
    <scope>NUCLEOTIDE SEQUENCE [LARGE SCALE GENOMIC DNA]</scope>
    <source>
        <strain evidence="2 3">UAMH 10579</strain>
    </source>
</reference>
<evidence type="ECO:0000313" key="2">
    <source>
        <dbReference type="EMBL" id="OBT94882.1"/>
    </source>
</evidence>
<dbReference type="PANTHER" id="PTHR12507">
    <property type="entry name" value="REDUCED GROWTH PHENOTYPE 1 RGP1, YEAST -RELATED"/>
    <property type="match status" value="1"/>
</dbReference>
<dbReference type="STRING" id="342668.A0A1B8GGC5"/>
<evidence type="ECO:0008006" key="4">
    <source>
        <dbReference type="Google" id="ProtNLM"/>
    </source>
</evidence>
<feature type="compositionally biased region" description="Polar residues" evidence="1">
    <location>
        <begin position="106"/>
        <end position="121"/>
    </location>
</feature>
<name>A0A1B8GGC5_9PEZI</name>
<evidence type="ECO:0000313" key="3">
    <source>
        <dbReference type="Proteomes" id="UP000091956"/>
    </source>
</evidence>
<feature type="compositionally biased region" description="Polar residues" evidence="1">
    <location>
        <begin position="148"/>
        <end position="157"/>
    </location>
</feature>
<evidence type="ECO:0000256" key="1">
    <source>
        <dbReference type="SAM" id="MobiDB-lite"/>
    </source>
</evidence>
<feature type="region of interest" description="Disordered" evidence="1">
    <location>
        <begin position="41"/>
        <end position="93"/>
    </location>
</feature>
<feature type="compositionally biased region" description="Low complexity" evidence="1">
    <location>
        <begin position="228"/>
        <end position="238"/>
    </location>
</feature>
<feature type="compositionally biased region" description="Polar residues" evidence="1">
    <location>
        <begin position="197"/>
        <end position="215"/>
    </location>
</feature>
<accession>A0A1B8GGC5</accession>
<organism evidence="2 3">
    <name type="scientific">Pseudogymnoascus verrucosus</name>
    <dbReference type="NCBI Taxonomy" id="342668"/>
    <lineage>
        <taxon>Eukaryota</taxon>
        <taxon>Fungi</taxon>
        <taxon>Dikarya</taxon>
        <taxon>Ascomycota</taxon>
        <taxon>Pezizomycotina</taxon>
        <taxon>Leotiomycetes</taxon>
        <taxon>Thelebolales</taxon>
        <taxon>Thelebolaceae</taxon>
        <taxon>Pseudogymnoascus</taxon>
    </lineage>
</organism>
<dbReference type="AlphaFoldDB" id="A0A1B8GGC5"/>
<protein>
    <recommendedName>
        <fullName evidence="4">Rgp1</fullName>
    </recommendedName>
</protein>
<dbReference type="EMBL" id="KV460240">
    <property type="protein sequence ID" value="OBT94882.1"/>
    <property type="molecule type" value="Genomic_DNA"/>
</dbReference>
<feature type="region of interest" description="Disordered" evidence="1">
    <location>
        <begin position="105"/>
        <end position="322"/>
    </location>
</feature>
<keyword evidence="3" id="KW-1185">Reference proteome</keyword>
<dbReference type="GeneID" id="28839681"/>
<dbReference type="InterPro" id="IPR014848">
    <property type="entry name" value="Rgp1"/>
</dbReference>
<feature type="compositionally biased region" description="Polar residues" evidence="1">
    <location>
        <begin position="289"/>
        <end position="304"/>
    </location>
</feature>
<dbReference type="Proteomes" id="UP000091956">
    <property type="component" value="Unassembled WGS sequence"/>
</dbReference>